<accession>A0A158QDA9</accession>
<dbReference type="GO" id="GO:0005814">
    <property type="term" value="C:centriole"/>
    <property type="evidence" value="ECO:0007669"/>
    <property type="project" value="TreeGrafter"/>
</dbReference>
<dbReference type="PANTHER" id="PTHR21254:SF1">
    <property type="entry name" value="C2 DOMAIN-CONTAINING PROTEIN 3"/>
    <property type="match status" value="1"/>
</dbReference>
<feature type="domain" description="C2CD3 N-terminal C2" evidence="3">
    <location>
        <begin position="14"/>
        <end position="134"/>
    </location>
</feature>
<dbReference type="PANTHER" id="PTHR21254">
    <property type="entry name" value="C2 DOMAIN-CONTAINING PROTEIN 3"/>
    <property type="match status" value="1"/>
</dbReference>
<protein>
    <submittedName>
        <fullName evidence="4">C2 domain-containing protein</fullName>
    </submittedName>
</protein>
<feature type="region of interest" description="Disordered" evidence="2">
    <location>
        <begin position="2137"/>
        <end position="2160"/>
    </location>
</feature>
<evidence type="ECO:0000259" key="3">
    <source>
        <dbReference type="Pfam" id="PF25339"/>
    </source>
</evidence>
<proteinExistence type="predicted"/>
<dbReference type="GO" id="GO:0060271">
    <property type="term" value="P:cilium assembly"/>
    <property type="evidence" value="ECO:0007669"/>
    <property type="project" value="TreeGrafter"/>
</dbReference>
<dbReference type="InterPro" id="IPR057537">
    <property type="entry name" value="C2_C2CD3_N"/>
</dbReference>
<feature type="region of interest" description="Disordered" evidence="2">
    <location>
        <begin position="356"/>
        <end position="388"/>
    </location>
</feature>
<dbReference type="STRING" id="6216.A0A158QDA9"/>
<feature type="region of interest" description="Disordered" evidence="2">
    <location>
        <begin position="438"/>
        <end position="467"/>
    </location>
</feature>
<reference evidence="4" key="1">
    <citation type="submission" date="2016-04" db="UniProtKB">
        <authorList>
            <consortium name="WormBaseParasite"/>
        </authorList>
    </citation>
    <scope>IDENTIFICATION</scope>
</reference>
<dbReference type="GO" id="GO:0061511">
    <property type="term" value="P:centriole elongation"/>
    <property type="evidence" value="ECO:0007669"/>
    <property type="project" value="TreeGrafter"/>
</dbReference>
<dbReference type="WBParaSite" id="HDID_0000269101-mRNA-1">
    <property type="protein sequence ID" value="HDID_0000269101-mRNA-1"/>
    <property type="gene ID" value="HDID_0000269101"/>
</dbReference>
<feature type="coiled-coil region" evidence="1">
    <location>
        <begin position="1934"/>
        <end position="1961"/>
    </location>
</feature>
<feature type="compositionally biased region" description="Polar residues" evidence="2">
    <location>
        <begin position="2140"/>
        <end position="2157"/>
    </location>
</feature>
<dbReference type="Pfam" id="PF25339">
    <property type="entry name" value="C2_C2CD3_N"/>
    <property type="match status" value="1"/>
</dbReference>
<dbReference type="GO" id="GO:0071539">
    <property type="term" value="P:protein localization to centrosome"/>
    <property type="evidence" value="ECO:0007669"/>
    <property type="project" value="TreeGrafter"/>
</dbReference>
<evidence type="ECO:0000256" key="1">
    <source>
        <dbReference type="SAM" id="Coils"/>
    </source>
</evidence>
<keyword evidence="1" id="KW-0175">Coiled coil</keyword>
<evidence type="ECO:0000256" key="2">
    <source>
        <dbReference type="SAM" id="MobiDB-lite"/>
    </source>
</evidence>
<evidence type="ECO:0000313" key="4">
    <source>
        <dbReference type="WBParaSite" id="HDID_0000269101-mRNA-1"/>
    </source>
</evidence>
<sequence length="2249" mass="253694">LFRSTIRRPLALLKRLAVRVVWWGEDISDQQGGSFGLLLHPRIAGHQQASHIHHGYYTRYPVCVPLGKMQNYLEDMGTLFLDVIDEKTGAIMGRAKVENLARLTLQNPIKSVFAVANIRGAKIGELTVNMSLQLAQATKSIGPLKKNISLPKVMGDSIEHYKIESVGYDRKYTEMPLEEMSSKMPTLGMPKTVDQQYEEPDRDESLQKRSFKEDVESNLSVEVLARIQSALEQSRRIRQQGFAGINVEQGTVDSNNSLPINQSKMIGAEILSSKRRDFQSVPNLAIQTAVDVENAKPIPCWSESYPCLLDSIGSPDLINNEDNIPNAEDDDVSDEDLEKDLVIENVLLPRMGEVAQMKEKTDDSAEVSSSPSDTRAVLERPKKEHKSSMNHLVNTVPYVPIESPVGIRLDFRRLIFPMRIWNALGVLLSAFASQSEGKNALSRDDKQTRRNLKLRPDSGLGTSIRSRSNRNKIAIRNRSLDASPNKSFIDVSKSKPWDLYLEILIPSFLINKEAETDSSIWCKRINLCRGLSKNTTTNQNSTQVPDDLEVFIVPQRNSFNDQVVISMDRLEHDQNVPIHLNLLCTPPSLSGTTITIFIGTIELNLNALISAMYQSPNSSLTRSSTLSPKTLRIRLDFADVMKYRLMELLDVEYTDTLLKKSFGFINIEPVLNTPSKLIKTDIPQINQSLVKNDYQSPTDHFQLDVLLNIREGRNLHLTSGNLQNSFLVVRIPWCIEEVLGGDRISRKTKRFLSAVSWGTGTTPTYHFGLRASAILSEDQITRLSKGFIAIEVWTRHMNSGSEKDELVGLAKVMTSRISTLYRLISSQNEYRYSRLPFLQDDSWLEVVSPSTGQVCGLLRGRFASGTPAQISALIDTDCKNAAVGRFDWRSIDFILWKEPGSFVKSEDDEFKKSENLLTITVTHSLNIGLIKLIDFHPQLSEILRKELGPSAFPSSDCDCFLQYRIPVDKQNQSSVFRSPICQLMPPPSHKDALETVHHTEESINEIKDEDALNGYEGAWQDRNNEGYHESHKHLFSMELVREQDILKNIKEIGSNAFLDYLRKDGFSQEDGIVFELWLRIYSPKLRDICVAQGKLLWNILEHHLFPPSSLSDVNKIVNFPPHWKRELSQHSVELYDVSAYKLLGRMLLNVGYEMTSTVKYSLDLSGDKVREKPICNLLPLTISPGIHLNVSLHNLAGIGVSRPLQIRMHCLLLLPPETCHSQYKVLASDVLESFISTPDSENKDKFDMKLDVLLPLAWSYESLFKGRCSPRLLEVEGFAEFSLAEALAHGAVEINDRQSWLVGNVSRPCLGIQIDVWDTDSNLDKSHQENQDWKRDRIWGIDYNIGDGLILRPPGQCSLIATCRFHLSDLLNAGSIGSRWIPLLQVSSTSKSSESQPSESPLVQFPYRLGGAIKISANFETNSFQRNILEDIISMASPRAIQSLRELGFNLNSWRSAPRILGSVIHFDSLNDLRELSLLFTSIRLPVESALLNTFELATYKECGLHCCFFIRAILGSHIQISSTYSLPKATNSRGFGVVQFQDTLTLKNDLVSDSKKSVLEIQVWTNWLSNNNKENLHSKFANHSRLLGLLQIPLSHLFRNQLSSDSEEVFYWCSRSNDLPWNPIFNSSCIPVYPLVQSSSSSLGNECWIAFRAERSLAKIENEINEVISEEGVLVWYAEGHLQPTSSKISRSVIHITETFPAYVVIERANRLSIESTVEDNETLETFATFVVADMNPPTRNAQRIVTIPPVLDRIKPIWNYCRYALLPCSYINNDSKGLTVDVWQRVQGDQRKSHLGRATVPLSTLMLPKSSTKSSSPGLEFVKGWYEIHDAQGNSKGQILVGIYPIGDKEEDPMNSQLSPRLENLLNSDKTVEIEENHTERRVTNQNEVSVSNQFPFKPISSPLIFENRPITSPVSWELDPGLQTTNTSLLLNSLQSKLEELDIQNARLKQKLSHLTHSGLKDASDIPNLPVEVQDNSPVKNFHSPSPLNVSDPEESDDCIIYPFNGTDNDCRITISLPKSSCIYQPAAFEESQVNDRQEKNIDYSDGINNKMKDSEESSDAEVQMVDDDAVSLASTITLSSVSSLLLRNHFSKIGTEEALIQQNDDLDFPPTWSVSSTDVEEYIRHFRQTLKEKKSGPSNLESCQSSPFSSENKVTTDRPVRHTIGMSDTSFITSDKGPEFSYNFGSKSEFEQTNTPWQPSKINLKQDNLDPLKETWNIANSMRFQHSFQDITENPNYQEMDEDIV</sequence>
<name>A0A158QDA9_HYMDI</name>
<dbReference type="GO" id="GO:0034451">
    <property type="term" value="C:centriolar satellite"/>
    <property type="evidence" value="ECO:0007669"/>
    <property type="project" value="TreeGrafter"/>
</dbReference>
<organism evidence="4">
    <name type="scientific">Hymenolepis diminuta</name>
    <name type="common">Rat tapeworm</name>
    <dbReference type="NCBI Taxonomy" id="6216"/>
    <lineage>
        <taxon>Eukaryota</taxon>
        <taxon>Metazoa</taxon>
        <taxon>Spiralia</taxon>
        <taxon>Lophotrochozoa</taxon>
        <taxon>Platyhelminthes</taxon>
        <taxon>Cestoda</taxon>
        <taxon>Eucestoda</taxon>
        <taxon>Cyclophyllidea</taxon>
        <taxon>Hymenolepididae</taxon>
        <taxon>Hymenolepis</taxon>
    </lineage>
</organism>